<protein>
    <submittedName>
        <fullName evidence="2">Uncharacterized protein</fullName>
    </submittedName>
</protein>
<evidence type="ECO:0000313" key="1">
    <source>
        <dbReference type="Proteomes" id="UP000095283"/>
    </source>
</evidence>
<proteinExistence type="predicted"/>
<organism evidence="1 2">
    <name type="scientific">Heterorhabditis bacteriophora</name>
    <name type="common">Entomopathogenic nematode worm</name>
    <dbReference type="NCBI Taxonomy" id="37862"/>
    <lineage>
        <taxon>Eukaryota</taxon>
        <taxon>Metazoa</taxon>
        <taxon>Ecdysozoa</taxon>
        <taxon>Nematoda</taxon>
        <taxon>Chromadorea</taxon>
        <taxon>Rhabditida</taxon>
        <taxon>Rhabditina</taxon>
        <taxon>Rhabditomorpha</taxon>
        <taxon>Strongyloidea</taxon>
        <taxon>Heterorhabditidae</taxon>
        <taxon>Heterorhabditis</taxon>
    </lineage>
</organism>
<name>A0A1I7XF33_HETBA</name>
<dbReference type="AlphaFoldDB" id="A0A1I7XF33"/>
<dbReference type="Proteomes" id="UP000095283">
    <property type="component" value="Unplaced"/>
</dbReference>
<accession>A0A1I7XF33</accession>
<reference evidence="2" key="1">
    <citation type="submission" date="2016-11" db="UniProtKB">
        <authorList>
            <consortium name="WormBaseParasite"/>
        </authorList>
    </citation>
    <scope>IDENTIFICATION</scope>
</reference>
<keyword evidence="1" id="KW-1185">Reference proteome</keyword>
<sequence length="85" mass="10148">MFRIRHFMDSIREYYSESDSWSNRSEFIVSDIDENYTEHRKISNSLCLGDFILSPMKKVSIQTTITPMLKNRNVKTYFILKAVLF</sequence>
<evidence type="ECO:0000313" key="2">
    <source>
        <dbReference type="WBParaSite" id="Hba_16341"/>
    </source>
</evidence>
<dbReference type="WBParaSite" id="Hba_16341">
    <property type="protein sequence ID" value="Hba_16341"/>
    <property type="gene ID" value="Hba_16341"/>
</dbReference>